<comment type="cofactor">
    <cofactor evidence="1">
        <name>Zn(2+)</name>
        <dbReference type="ChEBI" id="CHEBI:29105"/>
    </cofactor>
</comment>
<dbReference type="EMBL" id="LGCM01000047">
    <property type="protein sequence ID" value="KPL79638.1"/>
    <property type="molecule type" value="Genomic_DNA"/>
</dbReference>
<keyword evidence="7" id="KW-0809">Transit peptide</keyword>
<accession>A0A0P6XHR0</accession>
<gene>
    <name evidence="12" type="ORF">ADN01_14030</name>
</gene>
<comment type="similarity">
    <text evidence="3">Belongs to the peptidase M50B family.</text>
</comment>
<sequence>MVRRVFHIEDITLGSSRDEFLVRYRGHLLDSDSAAAYDRLAESLRPHAVTPLFRWDGDRHVILLTASQAVPTPSNPRINLILFILTLFSVLLTGGLYGLQDALPAEWLPALLVFIRNGWPFALSMILILGAHELGHYFAGRYHGAHVTLPYFIPFPFSPFGTLGAFINMKDHPKNRRALLDIGIAGPLAGLVVALPVLYIGLRLSSVSALPVSIPADGAMQMEGNSLLYLLFKYLAFGQLLPAPPSYEGFSPVLYWLRYFFTARPFPYGGTDVMLSGVAWAGWAGLLVTGLNLIPAGQLDGGHMIYVLFGKSVAQRLRPIILVFLALMGFVWSGWFLWFVLIFFLGRSYAEPLDQITPLDPRRKALAILALVIFVLTFTPVPLTVLTPPLLP</sequence>
<evidence type="ECO:0000256" key="7">
    <source>
        <dbReference type="ARBA" id="ARBA00022946"/>
    </source>
</evidence>
<dbReference type="PANTHER" id="PTHR31412">
    <property type="entry name" value="ZINC METALLOPROTEASE EGY1"/>
    <property type="match status" value="1"/>
</dbReference>
<proteinExistence type="inferred from homology"/>
<comment type="caution">
    <text evidence="12">The sequence shown here is derived from an EMBL/GenBank/DDBJ whole genome shotgun (WGS) entry which is preliminary data.</text>
</comment>
<dbReference type="Proteomes" id="UP000050501">
    <property type="component" value="Unassembled WGS sequence"/>
</dbReference>
<evidence type="ECO:0000256" key="8">
    <source>
        <dbReference type="ARBA" id="ARBA00022989"/>
    </source>
</evidence>
<evidence type="ECO:0000256" key="2">
    <source>
        <dbReference type="ARBA" id="ARBA00004141"/>
    </source>
</evidence>
<keyword evidence="9 10" id="KW-0472">Membrane</keyword>
<dbReference type="InterPro" id="IPR008915">
    <property type="entry name" value="Peptidase_M50"/>
</dbReference>
<dbReference type="GO" id="GO:0016020">
    <property type="term" value="C:membrane"/>
    <property type="evidence" value="ECO:0007669"/>
    <property type="project" value="UniProtKB-SubCell"/>
</dbReference>
<keyword evidence="6" id="KW-0378">Hydrolase</keyword>
<protein>
    <recommendedName>
        <fullName evidence="11">Peptidase M50 domain-containing protein</fullName>
    </recommendedName>
</protein>
<evidence type="ECO:0000256" key="4">
    <source>
        <dbReference type="ARBA" id="ARBA00022670"/>
    </source>
</evidence>
<feature type="transmembrane region" description="Helical" evidence="10">
    <location>
        <begin position="151"/>
        <end position="167"/>
    </location>
</feature>
<evidence type="ECO:0000256" key="5">
    <source>
        <dbReference type="ARBA" id="ARBA00022692"/>
    </source>
</evidence>
<dbReference type="AlphaFoldDB" id="A0A0P6XHR0"/>
<feature type="transmembrane region" description="Helical" evidence="10">
    <location>
        <begin position="179"/>
        <end position="202"/>
    </location>
</feature>
<reference evidence="12 13" key="1">
    <citation type="submission" date="2015-07" db="EMBL/GenBank/DDBJ databases">
        <title>Genome sequence of Levilinea saccharolytica DSM 16555.</title>
        <authorList>
            <person name="Hemp J."/>
            <person name="Ward L.M."/>
            <person name="Pace L.A."/>
            <person name="Fischer W.W."/>
        </authorList>
    </citation>
    <scope>NUCLEOTIDE SEQUENCE [LARGE SCALE GENOMIC DNA]</scope>
    <source>
        <strain evidence="12 13">KIBI-1</strain>
    </source>
</reference>
<evidence type="ECO:0000256" key="1">
    <source>
        <dbReference type="ARBA" id="ARBA00001947"/>
    </source>
</evidence>
<keyword evidence="5 10" id="KW-0812">Transmembrane</keyword>
<dbReference type="GO" id="GO:0008233">
    <property type="term" value="F:peptidase activity"/>
    <property type="evidence" value="ECO:0007669"/>
    <property type="project" value="UniProtKB-KW"/>
</dbReference>
<feature type="transmembrane region" description="Helical" evidence="10">
    <location>
        <begin position="365"/>
        <end position="386"/>
    </location>
</feature>
<evidence type="ECO:0000313" key="12">
    <source>
        <dbReference type="EMBL" id="KPL79638.1"/>
    </source>
</evidence>
<feature type="transmembrane region" description="Helical" evidence="10">
    <location>
        <begin position="80"/>
        <end position="99"/>
    </location>
</feature>
<feature type="domain" description="Peptidase M50" evidence="11">
    <location>
        <begin position="121"/>
        <end position="322"/>
    </location>
</feature>
<name>A0A0P6XHR0_9CHLR</name>
<evidence type="ECO:0000259" key="11">
    <source>
        <dbReference type="Pfam" id="PF02163"/>
    </source>
</evidence>
<evidence type="ECO:0000256" key="3">
    <source>
        <dbReference type="ARBA" id="ARBA00007931"/>
    </source>
</evidence>
<feature type="transmembrane region" description="Helical" evidence="10">
    <location>
        <begin position="111"/>
        <end position="131"/>
    </location>
</feature>
<dbReference type="InterPro" id="IPR044838">
    <property type="entry name" value="EGY1-like"/>
</dbReference>
<dbReference type="Pfam" id="PF02163">
    <property type="entry name" value="Peptidase_M50"/>
    <property type="match status" value="1"/>
</dbReference>
<keyword evidence="4" id="KW-0645">Protease</keyword>
<evidence type="ECO:0000256" key="6">
    <source>
        <dbReference type="ARBA" id="ARBA00022801"/>
    </source>
</evidence>
<comment type="subcellular location">
    <subcellularLocation>
        <location evidence="2">Membrane</location>
        <topology evidence="2">Multi-pass membrane protein</topology>
    </subcellularLocation>
</comment>
<evidence type="ECO:0000256" key="9">
    <source>
        <dbReference type="ARBA" id="ARBA00023136"/>
    </source>
</evidence>
<evidence type="ECO:0000256" key="10">
    <source>
        <dbReference type="SAM" id="Phobius"/>
    </source>
</evidence>
<dbReference type="STRING" id="229921.ADN01_14030"/>
<dbReference type="PANTHER" id="PTHR31412:SF0">
    <property type="entry name" value="ZINC METALLOPROTEASE EGY1, CHLOROPLASTIC-RELATED"/>
    <property type="match status" value="1"/>
</dbReference>
<keyword evidence="13" id="KW-1185">Reference proteome</keyword>
<dbReference type="CDD" id="cd06160">
    <property type="entry name" value="S2P-M50_like_2"/>
    <property type="match status" value="1"/>
</dbReference>
<keyword evidence="8 10" id="KW-1133">Transmembrane helix</keyword>
<evidence type="ECO:0000313" key="13">
    <source>
        <dbReference type="Proteomes" id="UP000050501"/>
    </source>
</evidence>
<dbReference type="GO" id="GO:0006508">
    <property type="term" value="P:proteolysis"/>
    <property type="evidence" value="ECO:0007669"/>
    <property type="project" value="UniProtKB-KW"/>
</dbReference>
<feature type="transmembrane region" description="Helical" evidence="10">
    <location>
        <begin position="273"/>
        <end position="294"/>
    </location>
</feature>
<feature type="transmembrane region" description="Helical" evidence="10">
    <location>
        <begin position="320"/>
        <end position="345"/>
    </location>
</feature>
<organism evidence="12 13">
    <name type="scientific">Levilinea saccharolytica</name>
    <dbReference type="NCBI Taxonomy" id="229921"/>
    <lineage>
        <taxon>Bacteria</taxon>
        <taxon>Bacillati</taxon>
        <taxon>Chloroflexota</taxon>
        <taxon>Anaerolineae</taxon>
        <taxon>Anaerolineales</taxon>
        <taxon>Anaerolineaceae</taxon>
        <taxon>Levilinea</taxon>
    </lineage>
</organism>